<gene>
    <name evidence="1" type="ORF">N8I77_005017</name>
</gene>
<proteinExistence type="predicted"/>
<organism evidence="1 2">
    <name type="scientific">Phomopsis amygdali</name>
    <name type="common">Fusicoccum amygdali</name>
    <dbReference type="NCBI Taxonomy" id="1214568"/>
    <lineage>
        <taxon>Eukaryota</taxon>
        <taxon>Fungi</taxon>
        <taxon>Dikarya</taxon>
        <taxon>Ascomycota</taxon>
        <taxon>Pezizomycotina</taxon>
        <taxon>Sordariomycetes</taxon>
        <taxon>Sordariomycetidae</taxon>
        <taxon>Diaporthales</taxon>
        <taxon>Diaporthaceae</taxon>
        <taxon>Diaporthe</taxon>
    </lineage>
</organism>
<evidence type="ECO:0000313" key="1">
    <source>
        <dbReference type="EMBL" id="KAK2611689.1"/>
    </source>
</evidence>
<name>A0AAD9SNB1_PHOAM</name>
<reference evidence="1" key="1">
    <citation type="submission" date="2023-06" db="EMBL/GenBank/DDBJ databases">
        <authorList>
            <person name="Noh H."/>
        </authorList>
    </citation>
    <scope>NUCLEOTIDE SEQUENCE</scope>
    <source>
        <strain evidence="1">DUCC20226</strain>
    </source>
</reference>
<keyword evidence="2" id="KW-1185">Reference proteome</keyword>
<dbReference type="AlphaFoldDB" id="A0AAD9SNB1"/>
<comment type="caution">
    <text evidence="1">The sequence shown here is derived from an EMBL/GenBank/DDBJ whole genome shotgun (WGS) entry which is preliminary data.</text>
</comment>
<dbReference type="Proteomes" id="UP001265746">
    <property type="component" value="Unassembled WGS sequence"/>
</dbReference>
<evidence type="ECO:0000313" key="2">
    <source>
        <dbReference type="Proteomes" id="UP001265746"/>
    </source>
</evidence>
<protein>
    <submittedName>
        <fullName evidence="1">Uncharacterized protein</fullName>
    </submittedName>
</protein>
<dbReference type="EMBL" id="JAUJFL010000002">
    <property type="protein sequence ID" value="KAK2611689.1"/>
    <property type="molecule type" value="Genomic_DNA"/>
</dbReference>
<sequence length="275" mass="31497">MAPSKGSTIKGVPSPPSQSIFPFMSLPIEIRLMFYDLEMPEEVHLSDKKGTLGLPPSIRTLMNIKIIRNDMLPHLFSRYHFQWTEKYHSASSDLPYQWDCFKRQAIPFITSLSILIDDPFSRPSRDFSPKPLDALLKWMRWRSLRSHLFPWHLRNLKLAAAHLTRPRVMRTSTSSWSAVAIGAVLAARAGPLLPPAPELDPDTKKFLLESAIVPRLNSLTIILNDHPEDEVVSAFLQRCAGNEIEGRIGFRRDLFDKKVFEWFELQDNQVVHISG</sequence>
<accession>A0AAD9SNB1</accession>